<dbReference type="STRING" id="42156.A0A3P6SHF5"/>
<gene>
    <name evidence="1" type="ORF">NLS_LOCUS2903</name>
</gene>
<name>A0A3P6SHF5_LITSI</name>
<dbReference type="AlphaFoldDB" id="A0A3P6SHF5"/>
<proteinExistence type="predicted"/>
<protein>
    <submittedName>
        <fullName evidence="1">Uncharacterized protein</fullName>
    </submittedName>
</protein>
<accession>A0A3P6SHF5</accession>
<reference evidence="1 2" key="1">
    <citation type="submission" date="2018-08" db="EMBL/GenBank/DDBJ databases">
        <authorList>
            <person name="Laetsch R D."/>
            <person name="Stevens L."/>
            <person name="Kumar S."/>
            <person name="Blaxter L. M."/>
        </authorList>
    </citation>
    <scope>NUCLEOTIDE SEQUENCE [LARGE SCALE GENOMIC DNA]</scope>
</reference>
<evidence type="ECO:0000313" key="2">
    <source>
        <dbReference type="Proteomes" id="UP000277928"/>
    </source>
</evidence>
<dbReference type="OrthoDB" id="5810714at2759"/>
<organism evidence="1 2">
    <name type="scientific">Litomosoides sigmodontis</name>
    <name type="common">Filarial nematode worm</name>
    <dbReference type="NCBI Taxonomy" id="42156"/>
    <lineage>
        <taxon>Eukaryota</taxon>
        <taxon>Metazoa</taxon>
        <taxon>Ecdysozoa</taxon>
        <taxon>Nematoda</taxon>
        <taxon>Chromadorea</taxon>
        <taxon>Rhabditida</taxon>
        <taxon>Spirurina</taxon>
        <taxon>Spiruromorpha</taxon>
        <taxon>Filarioidea</taxon>
        <taxon>Onchocercidae</taxon>
        <taxon>Litomosoides</taxon>
    </lineage>
</organism>
<dbReference type="EMBL" id="UYRX01000144">
    <property type="protein sequence ID" value="VDK75422.1"/>
    <property type="molecule type" value="Genomic_DNA"/>
</dbReference>
<dbReference type="Proteomes" id="UP000277928">
    <property type="component" value="Unassembled WGS sequence"/>
</dbReference>
<evidence type="ECO:0000313" key="1">
    <source>
        <dbReference type="EMBL" id="VDK75422.1"/>
    </source>
</evidence>
<dbReference type="OMA" id="MIPYVDT"/>
<keyword evidence="2" id="KW-1185">Reference proteome</keyword>
<sequence>MDLEDVRNRLSALKYSQLRKAAKRYSVNANQKLDCTRFETNDFYNKSTIASQTMKEVLIMELSKVWRSECNKENIAPKKVTESEVALSCSLKSSPNDTLNQTFTIEQNYGNNVERCIENTIIPSEEPGGKTSVFQQSDKTSFLPSNASSFIPKAEQHTNTPCNGKSVAHNTLAARFAALHQKLAEKQPTLQEVDANVKRKFAEHEREVPETFKRLATPKTLKKANFGAEEVAPETIGYKFKNVNKDPSKIDFSFSKLYGTKNAFTTIQNHADIDSQSQIQPRRQRMAKIDVKGLAKKLNTKQVRRSPRLANLRHANSAALPQLSTRLQRLATPKGKNSEVSLTESEKKTLRRYGRRYVPYRRMIPYVDTTKMTDSQFQEAKMRGMIQTFTAISASRTETRQQLHMKRNKTREQILKTKRGC</sequence>